<dbReference type="InterPro" id="IPR000326">
    <property type="entry name" value="PAP2/HPO"/>
</dbReference>
<dbReference type="Proteomes" id="UP000183031">
    <property type="component" value="Unassembled WGS sequence"/>
</dbReference>
<feature type="transmembrane region" description="Helical" evidence="1">
    <location>
        <begin position="92"/>
        <end position="113"/>
    </location>
</feature>
<gene>
    <name evidence="1" type="primary">lpxT</name>
    <name evidence="3" type="ORF">SAMN02927935_02630</name>
</gene>
<proteinExistence type="inferred from homology"/>
<comment type="subcellular location">
    <subcellularLocation>
        <location evidence="1">Cell inner membrane</location>
        <topology evidence="1">Multi-pass membrane protein</topology>
    </subcellularLocation>
    <text evidence="1">Transferase activity takes place on the periplamic side of the inner membrane.</text>
</comment>
<keyword evidence="4" id="KW-1185">Reference proteome</keyword>
<comment type="similarity">
    <text evidence="1">Belongs to the LpxT phosphotransferase family.</text>
</comment>
<keyword evidence="1" id="KW-0448">Lipopolysaccharide biosynthesis</keyword>
<evidence type="ECO:0000313" key="4">
    <source>
        <dbReference type="Proteomes" id="UP000183031"/>
    </source>
</evidence>
<comment type="catalytic activity">
    <reaction evidence="1">
        <text>an alpha-Kdo-(2-&gt;4)-alpha-Kdo-(2-&gt;6)-lipid A + di-trans,octa-cis-undecaprenyl diphosphate = an alpha-D-Kdo-(2-&gt;4)-alpha-D-Kdo-(2-&gt;6)-lipid A 1-diphosphate + di-trans,octa-cis-undecaprenyl phosphate</text>
        <dbReference type="Rhea" id="RHEA:74291"/>
        <dbReference type="ChEBI" id="CHEBI:58405"/>
        <dbReference type="ChEBI" id="CHEBI:60392"/>
        <dbReference type="ChEBI" id="CHEBI:176431"/>
        <dbReference type="ChEBI" id="CHEBI:193150"/>
        <dbReference type="EC" id="2.7.4.29"/>
    </reaction>
</comment>
<reference evidence="3 4" key="1">
    <citation type="submission" date="2016-10" db="EMBL/GenBank/DDBJ databases">
        <authorList>
            <person name="Varghese N."/>
            <person name="Submissions S."/>
        </authorList>
    </citation>
    <scope>NUCLEOTIDE SEQUENCE [LARGE SCALE GENOMIC DNA]</scope>
    <source>
        <strain evidence="3 4">CGMCC 1.6853</strain>
    </source>
</reference>
<feature type="transmembrane region" description="Helical" evidence="1">
    <location>
        <begin position="7"/>
        <end position="25"/>
    </location>
</feature>
<keyword evidence="1" id="KW-1133">Transmembrane helix</keyword>
<dbReference type="SMART" id="SM00014">
    <property type="entry name" value="acidPPc"/>
    <property type="match status" value="1"/>
</dbReference>
<dbReference type="CDD" id="cd01610">
    <property type="entry name" value="PAP2_like"/>
    <property type="match status" value="1"/>
</dbReference>
<keyword evidence="1" id="KW-0808">Transferase</keyword>
<keyword evidence="1" id="KW-1003">Cell membrane</keyword>
<evidence type="ECO:0000256" key="1">
    <source>
        <dbReference type="HAMAP-Rule" id="MF_01945"/>
    </source>
</evidence>
<dbReference type="Pfam" id="PF01569">
    <property type="entry name" value="PAP2"/>
    <property type="match status" value="1"/>
</dbReference>
<keyword evidence="1" id="KW-0812">Transmembrane</keyword>
<name>A0A1G5JB23_9GAMM</name>
<dbReference type="RefSeq" id="WP_033632556.1">
    <property type="nucleotide sequence ID" value="NZ_CBCSIN010000005.1"/>
</dbReference>
<feature type="transmembrane region" description="Helical" evidence="1">
    <location>
        <begin position="63"/>
        <end position="80"/>
    </location>
</feature>
<feature type="transmembrane region" description="Helical" evidence="1">
    <location>
        <begin position="191"/>
        <end position="212"/>
    </location>
</feature>
<dbReference type="SUPFAM" id="SSF48317">
    <property type="entry name" value="Acid phosphatase/Vanadium-dependent haloperoxidase"/>
    <property type="match status" value="1"/>
</dbReference>
<feature type="domain" description="Phosphatidic acid phosphatase type 2/haloperoxidase" evidence="2">
    <location>
        <begin position="95"/>
        <end position="210"/>
    </location>
</feature>
<comment type="pathway">
    <text evidence="1">Bacterial outer membrane biogenesis; lipopolysaccharide biosynthesis.</text>
</comment>
<accession>A0A1G5JB23</accession>
<keyword evidence="1" id="KW-0472">Membrane</keyword>
<keyword evidence="1" id="KW-0997">Cell inner membrane</keyword>
<dbReference type="Gene3D" id="1.20.144.10">
    <property type="entry name" value="Phosphatidic acid phosphatase type 2/haloperoxidase"/>
    <property type="match status" value="1"/>
</dbReference>
<evidence type="ECO:0000259" key="2">
    <source>
        <dbReference type="SMART" id="SM00014"/>
    </source>
</evidence>
<evidence type="ECO:0000313" key="3">
    <source>
        <dbReference type="EMBL" id="SCY85583.1"/>
    </source>
</evidence>
<comment type="function">
    <text evidence="1">Involved in the modification of the lipid A domain of lipopolysaccharides (LPS). Transfers a phosphate group from undecaprenyl pyrophosphate (C55-PP) to lipid A to form lipid A 1-diphosphate. Contributes to the recycling of undecaprenyl phosphate (C55-P).</text>
</comment>
<protein>
    <recommendedName>
        <fullName evidence="1">Lipid A 1-diphosphate synthase</fullName>
        <ecNumber evidence="1">2.7.4.29</ecNumber>
    </recommendedName>
    <alternativeName>
        <fullName evidence="1">Kdo(2)-lipid A phosphotransferase</fullName>
    </alternativeName>
    <alternativeName>
        <fullName evidence="1">Undecaprenyl pyrophosphate:lipid A 1-phosphate phosphotransferase</fullName>
    </alternativeName>
</protein>
<dbReference type="EMBL" id="FMUT01000007">
    <property type="protein sequence ID" value="SCY85583.1"/>
    <property type="molecule type" value="Genomic_DNA"/>
</dbReference>
<comment type="caution">
    <text evidence="3">The sequence shown here is derived from an EMBL/GenBank/DDBJ whole genome shotgun (WGS) entry which is preliminary data.</text>
</comment>
<sequence>MTRRNLPLILFFNLLGVALFLSWFLPANHGGWFTLDSAIFFFFNRHLATDPAFLHLVAITNNRAFDVISLLAMGLLYLYFYLKQDAAGRRRLVITGVVMLLTAVVLNQLGHLLPVKHPSPTLTFDNIHRVSELTGIPTKDASSDSFPGDHGMMLIIFSCFMLRYFGRGAFAVALLITVVFSLPRVMIGAHWFTDIAVGSLSVVLVGASWVLMTPCSDWIVDRLNRLLPGKHRPGQP</sequence>
<organism evidence="3 4">
    <name type="scientific">Serratia nematodiphila</name>
    <dbReference type="NCBI Taxonomy" id="458197"/>
    <lineage>
        <taxon>Bacteria</taxon>
        <taxon>Pseudomonadati</taxon>
        <taxon>Pseudomonadota</taxon>
        <taxon>Gammaproteobacteria</taxon>
        <taxon>Enterobacterales</taxon>
        <taxon>Yersiniaceae</taxon>
        <taxon>Serratia</taxon>
    </lineage>
</organism>
<dbReference type="HAMAP" id="MF_01945">
    <property type="entry name" value="Lipid_A_LpxT"/>
    <property type="match status" value="1"/>
</dbReference>
<dbReference type="EC" id="2.7.4.29" evidence="1"/>
<dbReference type="InterPro" id="IPR032908">
    <property type="entry name" value="LpxT"/>
</dbReference>
<feature type="transmembrane region" description="Helical" evidence="1">
    <location>
        <begin position="152"/>
        <end position="179"/>
    </location>
</feature>
<dbReference type="InterPro" id="IPR036938">
    <property type="entry name" value="PAP2/HPO_sf"/>
</dbReference>